<dbReference type="Proteomes" id="UP000270094">
    <property type="component" value="Unassembled WGS sequence"/>
</dbReference>
<dbReference type="PANTHER" id="PTHR47961:SF13">
    <property type="entry name" value="ACTIVATING SIGNAL COINTEGRATOR 1 COMPLEX SUBUNIT 3"/>
    <property type="match status" value="1"/>
</dbReference>
<dbReference type="GO" id="GO:0016787">
    <property type="term" value="F:hydrolase activity"/>
    <property type="evidence" value="ECO:0007669"/>
    <property type="project" value="UniProtKB-KW"/>
</dbReference>
<dbReference type="EMBL" id="UYYB01143401">
    <property type="protein sequence ID" value="VDM85655.1"/>
    <property type="molecule type" value="Genomic_DNA"/>
</dbReference>
<dbReference type="InterPro" id="IPR027417">
    <property type="entry name" value="P-loop_NTPase"/>
</dbReference>
<dbReference type="GO" id="GO:0005524">
    <property type="term" value="F:ATP binding"/>
    <property type="evidence" value="ECO:0007669"/>
    <property type="project" value="UniProtKB-KW"/>
</dbReference>
<gene>
    <name evidence="5" type="ORF">SVUK_LOCUS20653</name>
</gene>
<evidence type="ECO:0000313" key="5">
    <source>
        <dbReference type="EMBL" id="VDM85655.1"/>
    </source>
</evidence>
<dbReference type="SUPFAM" id="SSF52540">
    <property type="entry name" value="P-loop containing nucleoside triphosphate hydrolases"/>
    <property type="match status" value="1"/>
</dbReference>
<reference evidence="5 6" key="1">
    <citation type="submission" date="2018-11" db="EMBL/GenBank/DDBJ databases">
        <authorList>
            <consortium name="Pathogen Informatics"/>
        </authorList>
    </citation>
    <scope>NUCLEOTIDE SEQUENCE [LARGE SCALE GENOMIC DNA]</scope>
</reference>
<evidence type="ECO:0000313" key="6">
    <source>
        <dbReference type="Proteomes" id="UP000270094"/>
    </source>
</evidence>
<dbReference type="Gene3D" id="3.40.50.300">
    <property type="entry name" value="P-loop containing nucleotide triphosphate hydrolases"/>
    <property type="match status" value="2"/>
</dbReference>
<organism evidence="5 6">
    <name type="scientific">Strongylus vulgaris</name>
    <name type="common">Blood worm</name>
    <dbReference type="NCBI Taxonomy" id="40348"/>
    <lineage>
        <taxon>Eukaryota</taxon>
        <taxon>Metazoa</taxon>
        <taxon>Ecdysozoa</taxon>
        <taxon>Nematoda</taxon>
        <taxon>Chromadorea</taxon>
        <taxon>Rhabditida</taxon>
        <taxon>Rhabditina</taxon>
        <taxon>Rhabditomorpha</taxon>
        <taxon>Strongyloidea</taxon>
        <taxon>Strongylidae</taxon>
        <taxon>Strongylus</taxon>
    </lineage>
</organism>
<evidence type="ECO:0000256" key="3">
    <source>
        <dbReference type="ARBA" id="ARBA00022806"/>
    </source>
</evidence>
<dbReference type="AlphaFoldDB" id="A0A3P7LTJ6"/>
<evidence type="ECO:0000256" key="2">
    <source>
        <dbReference type="ARBA" id="ARBA00022801"/>
    </source>
</evidence>
<accession>A0A3P7LTJ6</accession>
<protein>
    <recommendedName>
        <fullName evidence="7">Helicase ATP-binding domain-containing protein</fullName>
    </recommendedName>
</protein>
<evidence type="ECO:0000256" key="4">
    <source>
        <dbReference type="ARBA" id="ARBA00022840"/>
    </source>
</evidence>
<keyword evidence="3" id="KW-0347">Helicase</keyword>
<dbReference type="InterPro" id="IPR050474">
    <property type="entry name" value="Hel308_SKI2-like"/>
</dbReference>
<keyword evidence="2" id="KW-0378">Hydrolase</keyword>
<sequence length="175" mass="19745">MKALATEMTDSFGKRLAPLGLKVRELTGDTTLTKKEVAETQVSASDNSLTSLVRLLIIDEVGRLTNYLEFYFDCTSIRTIQTNDFFNIQSQVHLLHDDRGPVIETIVARTLRQVSGIHSVSRFNTVEMSQTGIRIVGLSATLPNYVDVARFLRVNPYKGLFYFDGRFRPVPLTQK</sequence>
<evidence type="ECO:0000256" key="1">
    <source>
        <dbReference type="ARBA" id="ARBA00022741"/>
    </source>
</evidence>
<keyword evidence="4" id="KW-0067">ATP-binding</keyword>
<keyword evidence="6" id="KW-1185">Reference proteome</keyword>
<evidence type="ECO:0008006" key="7">
    <source>
        <dbReference type="Google" id="ProtNLM"/>
    </source>
</evidence>
<name>A0A3P7LTJ6_STRVU</name>
<keyword evidence="1" id="KW-0547">Nucleotide-binding</keyword>
<dbReference type="GO" id="GO:0004386">
    <property type="term" value="F:helicase activity"/>
    <property type="evidence" value="ECO:0007669"/>
    <property type="project" value="UniProtKB-KW"/>
</dbReference>
<dbReference type="OrthoDB" id="5860076at2759"/>
<dbReference type="PANTHER" id="PTHR47961">
    <property type="entry name" value="DNA POLYMERASE THETA, PUTATIVE (AFU_ORTHOLOGUE AFUA_1G05260)-RELATED"/>
    <property type="match status" value="1"/>
</dbReference>
<proteinExistence type="predicted"/>